<feature type="region of interest" description="Disordered" evidence="1">
    <location>
        <begin position="162"/>
        <end position="200"/>
    </location>
</feature>
<gene>
    <name evidence="2" type="ORF">vir080_00012</name>
</gene>
<evidence type="ECO:0000313" key="3">
    <source>
        <dbReference type="Proteomes" id="UP001302529"/>
    </source>
</evidence>
<organism evidence="2 3">
    <name type="scientific">Caudoviricetes sp. vir080</name>
    <dbReference type="NCBI Taxonomy" id="3068353"/>
    <lineage>
        <taxon>Viruses</taxon>
        <taxon>Duplodnaviria</taxon>
        <taxon>Heunggongvirae</taxon>
        <taxon>Uroviricota</taxon>
        <taxon>Caudoviricetes</taxon>
    </lineage>
</organism>
<dbReference type="RefSeq" id="YP_013605348.1">
    <property type="nucleotide sequence ID" value="NC_133305.1"/>
</dbReference>
<name>A0AA86YF66_9CAUD</name>
<protein>
    <submittedName>
        <fullName evidence="2">Uncharacterized protein</fullName>
    </submittedName>
</protein>
<feature type="compositionally biased region" description="Basic residues" evidence="1">
    <location>
        <begin position="173"/>
        <end position="190"/>
    </location>
</feature>
<dbReference type="GeneID" id="300198807"/>
<evidence type="ECO:0000313" key="2">
    <source>
        <dbReference type="EMBL" id="DBA35385.1"/>
    </source>
</evidence>
<keyword evidence="3" id="KW-1185">Reference proteome</keyword>
<proteinExistence type="predicted"/>
<evidence type="ECO:0000256" key="1">
    <source>
        <dbReference type="SAM" id="MobiDB-lite"/>
    </source>
</evidence>
<reference evidence="2 3" key="1">
    <citation type="journal article" date="2023" name="Nat. Microbiol.">
        <title>A compendium of viruses from methanogenic archaea reveals their diversity and adaptations to the gut environment.</title>
        <authorList>
            <person name="Medvedeva S."/>
            <person name="Borrel G."/>
            <person name="Krupovic M."/>
            <person name="Gribaldo S."/>
        </authorList>
    </citation>
    <scope>NUCLEOTIDE SEQUENCE [LARGE SCALE GENOMIC DNA]</scope>
</reference>
<dbReference type="PANTHER" id="PTHR37731:SF1">
    <property type="entry name" value="PEPTIDE TRANSPORTER FAMILY PROTEIN"/>
    <property type="match status" value="1"/>
</dbReference>
<dbReference type="Proteomes" id="UP001302529">
    <property type="component" value="Segment"/>
</dbReference>
<dbReference type="PANTHER" id="PTHR37731">
    <property type="entry name" value="PEPTIDE TRANSPORTER FAMILY PROTEIN"/>
    <property type="match status" value="1"/>
</dbReference>
<accession>A0AA86YF66</accession>
<sequence>MNNEELAVVESTTAPLLQQADVEGTVAFFDNYQDLTTALLSEDDYQNAGNKKFKKKSAWRKYGTAFNLSDHVVEKEIIRDDNERIISARYEVEAVAPNGRRAVGVGACSIFDKLKRDDTVEPSPFELRKRFSNAEHDVISTAHTRAKNRAIADIIGTGEVTADEVDAQSENGKKHRRTPKKPSSKPKPKTPKNEDVSGDVIETTIVTGDKPAKKSLQEISKENNIVAKAIKELQATESPITFDNVKNKLVDLYELEKITIGEYRTAKELLE</sequence>
<dbReference type="EMBL" id="BK063677">
    <property type="protein sequence ID" value="DBA35385.1"/>
    <property type="molecule type" value="Genomic_DNA"/>
</dbReference>